<keyword evidence="4" id="KW-1185">Reference proteome</keyword>
<keyword evidence="2" id="KW-1133">Transmembrane helix</keyword>
<reference evidence="3" key="2">
    <citation type="submission" date="2023-06" db="EMBL/GenBank/DDBJ databases">
        <authorList>
            <person name="Kobayashi Y."/>
            <person name="Kayamori A."/>
            <person name="Aoki K."/>
            <person name="Shiwa Y."/>
            <person name="Fujita N."/>
            <person name="Sugita T."/>
            <person name="Iwasaki W."/>
            <person name="Tanaka N."/>
            <person name="Takashima M."/>
        </authorList>
    </citation>
    <scope>NUCLEOTIDE SEQUENCE</scope>
    <source>
        <strain evidence="3">HIS016</strain>
    </source>
</reference>
<accession>A0AAD3TR88</accession>
<comment type="caution">
    <text evidence="3">The sequence shown here is derived from an EMBL/GenBank/DDBJ whole genome shotgun (WGS) entry which is preliminary data.</text>
</comment>
<reference evidence="3" key="1">
    <citation type="journal article" date="2023" name="BMC Genomics">
        <title>Chromosome-level genome assemblies of Cutaneotrichosporon spp. (Trichosporonales, Basidiomycota) reveal imbalanced evolution between nucleotide sequences and chromosome synteny.</title>
        <authorList>
            <person name="Kobayashi Y."/>
            <person name="Kayamori A."/>
            <person name="Aoki K."/>
            <person name="Shiwa Y."/>
            <person name="Matsutani M."/>
            <person name="Fujita N."/>
            <person name="Sugita T."/>
            <person name="Iwasaki W."/>
            <person name="Tanaka N."/>
            <person name="Takashima M."/>
        </authorList>
    </citation>
    <scope>NUCLEOTIDE SEQUENCE</scope>
    <source>
        <strain evidence="3">HIS016</strain>
    </source>
</reference>
<feature type="transmembrane region" description="Helical" evidence="2">
    <location>
        <begin position="63"/>
        <end position="85"/>
    </location>
</feature>
<feature type="compositionally biased region" description="Polar residues" evidence="1">
    <location>
        <begin position="248"/>
        <end position="262"/>
    </location>
</feature>
<dbReference type="Pfam" id="PF16015">
    <property type="entry name" value="Promethin"/>
    <property type="match status" value="1"/>
</dbReference>
<dbReference type="EMBL" id="BTCM01000002">
    <property type="protein sequence ID" value="GMK55274.1"/>
    <property type="molecule type" value="Genomic_DNA"/>
</dbReference>
<evidence type="ECO:0000313" key="4">
    <source>
        <dbReference type="Proteomes" id="UP001222932"/>
    </source>
</evidence>
<gene>
    <name evidence="3" type="ORF">CspeluHIS016_0203300</name>
</gene>
<keyword evidence="2" id="KW-0812">Transmembrane</keyword>
<feature type="region of interest" description="Disordered" evidence="1">
    <location>
        <begin position="188"/>
        <end position="275"/>
    </location>
</feature>
<evidence type="ECO:0000256" key="2">
    <source>
        <dbReference type="SAM" id="Phobius"/>
    </source>
</evidence>
<feature type="compositionally biased region" description="Basic and acidic residues" evidence="1">
    <location>
        <begin position="188"/>
        <end position="226"/>
    </location>
</feature>
<keyword evidence="2" id="KW-0472">Membrane</keyword>
<organism evidence="3 4">
    <name type="scientific">Cutaneotrichosporon spelunceum</name>
    <dbReference type="NCBI Taxonomy" id="1672016"/>
    <lineage>
        <taxon>Eukaryota</taxon>
        <taxon>Fungi</taxon>
        <taxon>Dikarya</taxon>
        <taxon>Basidiomycota</taxon>
        <taxon>Agaricomycotina</taxon>
        <taxon>Tremellomycetes</taxon>
        <taxon>Trichosporonales</taxon>
        <taxon>Trichosporonaceae</taxon>
        <taxon>Cutaneotrichosporon</taxon>
    </lineage>
</organism>
<evidence type="ECO:0000256" key="1">
    <source>
        <dbReference type="SAM" id="MobiDB-lite"/>
    </source>
</evidence>
<feature type="compositionally biased region" description="Basic and acidic residues" evidence="1">
    <location>
        <begin position="236"/>
        <end position="245"/>
    </location>
</feature>
<proteinExistence type="predicted"/>
<dbReference type="AlphaFoldDB" id="A0AAD3TR88"/>
<evidence type="ECO:0000313" key="3">
    <source>
        <dbReference type="EMBL" id="GMK55274.1"/>
    </source>
</evidence>
<sequence length="275" mass="30453">MAPVAYSSNTPPLKQAPAHMRLTPEKAALEDLMFRVRETSDRMQRALSPFAERIKVFAEAHPVVFTFTSIFVALSCIPVACALLFVLCSVLLFTVIATFLLCLGIVGMVGLAMTFLTPVLIITATLSAMAVCVLLALFLAHRLLLHIRSSCEHSPGLSGVLNGIHSWVDETLGRIGVGASEYGPHFDGRSIDHHRQTHVKPEPHGRLGEQSRKPSRERRYEYEHRSQVSLVPPTIKPEHEVHDMFSPESGTQELRSRASQINNDDDGWVSDEGPR</sequence>
<name>A0AAD3TR88_9TREE</name>
<feature type="transmembrane region" description="Helical" evidence="2">
    <location>
        <begin position="119"/>
        <end position="140"/>
    </location>
</feature>
<feature type="transmembrane region" description="Helical" evidence="2">
    <location>
        <begin position="90"/>
        <end position="113"/>
    </location>
</feature>
<dbReference type="Proteomes" id="UP001222932">
    <property type="component" value="Unassembled WGS sequence"/>
</dbReference>
<protein>
    <submittedName>
        <fullName evidence="3">Uncharacterized protein</fullName>
    </submittedName>
</protein>